<dbReference type="RefSeq" id="WP_027699179.1">
    <property type="nucleotide sequence ID" value="NZ_DF820490.1"/>
</dbReference>
<evidence type="ECO:0000313" key="2">
    <source>
        <dbReference type="EMBL" id="GAK31157.1"/>
    </source>
</evidence>
<accession>A0A069CUT2</accession>
<feature type="transmembrane region" description="Helical" evidence="1">
    <location>
        <begin position="102"/>
        <end position="120"/>
    </location>
</feature>
<feature type="transmembrane region" description="Helical" evidence="1">
    <location>
        <begin position="126"/>
        <end position="151"/>
    </location>
</feature>
<evidence type="ECO:0000313" key="3">
    <source>
        <dbReference type="Proteomes" id="UP000030643"/>
    </source>
</evidence>
<evidence type="ECO:0000256" key="1">
    <source>
        <dbReference type="SAM" id="Phobius"/>
    </source>
</evidence>
<proteinExistence type="predicted"/>
<reference evidence="3" key="1">
    <citation type="journal article" date="2014" name="Genome Announc.">
        <title>Draft genome sequence of Weissella oryzae SG25T, isolated from fermented rice grains.</title>
        <authorList>
            <person name="Tanizawa Y."/>
            <person name="Fujisawa T."/>
            <person name="Mochizuki T."/>
            <person name="Kaminuma E."/>
            <person name="Suzuki Y."/>
            <person name="Nakamura Y."/>
            <person name="Tohno M."/>
        </authorList>
    </citation>
    <scope>NUCLEOTIDE SEQUENCE [LARGE SCALE GENOMIC DNA]</scope>
    <source>
        <strain evidence="3">DSM 25784 / JCM 18191 / LMG 30913 / SG25</strain>
    </source>
</reference>
<keyword evidence="1" id="KW-1133">Transmembrane helix</keyword>
<dbReference type="AlphaFoldDB" id="A0A069CUT2"/>
<keyword evidence="3" id="KW-1185">Reference proteome</keyword>
<sequence length="268" mass="31049">MIIFGIFYLIKYVANKFLLIEKLDNKELLKAEVHSDNWGIIESYAVIGTPYYTILKTQDNYYFLVKHDSFKNLFLKKSTWQAYKLSEADAKQAIDNNAVDRTLISLGGFSAILIFLSNTFMQSPDWLWFLNIKNVLLILLAIMMGSVLGILRIQLNLKKYQENSVLLTKLGKTIQIQIMSNQRWTIVVPLIAYVVLIIMPLPVFIKAVSWALLFIEIVPRMFSSITSLKRRRDPSQITKVQRYLYGEEAAWLNLGEPSEINNNYKEHI</sequence>
<protein>
    <submittedName>
        <fullName evidence="2">Carbamoylphosphate synthase large subunit</fullName>
    </submittedName>
</protein>
<keyword evidence="1" id="KW-0472">Membrane</keyword>
<dbReference type="EMBL" id="DF820490">
    <property type="protein sequence ID" value="GAK31157.1"/>
    <property type="molecule type" value="Genomic_DNA"/>
</dbReference>
<gene>
    <name evidence="2" type="ORF">WOSG25_071340</name>
</gene>
<feature type="transmembrane region" description="Helical" evidence="1">
    <location>
        <begin position="184"/>
        <end position="204"/>
    </location>
</feature>
<keyword evidence="1" id="KW-0812">Transmembrane</keyword>
<dbReference type="Proteomes" id="UP000030643">
    <property type="component" value="Unassembled WGS sequence"/>
</dbReference>
<name>A0A069CUT2_WEIOS</name>
<organism evidence="2 3">
    <name type="scientific">Weissella oryzae (strain DSM 25784 / JCM 18191 / LMG 30913 / SG25)</name>
    <dbReference type="NCBI Taxonomy" id="1329250"/>
    <lineage>
        <taxon>Bacteria</taxon>
        <taxon>Bacillati</taxon>
        <taxon>Bacillota</taxon>
        <taxon>Bacilli</taxon>
        <taxon>Lactobacillales</taxon>
        <taxon>Lactobacillaceae</taxon>
        <taxon>Weissella</taxon>
    </lineage>
</organism>